<dbReference type="Gene3D" id="3.30.1460.30">
    <property type="entry name" value="YgaC/TfoX-N like chaperone"/>
    <property type="match status" value="1"/>
</dbReference>
<evidence type="ECO:0000313" key="1">
    <source>
        <dbReference type="EMBL" id="BFO71281.1"/>
    </source>
</evidence>
<protein>
    <submittedName>
        <fullName evidence="1">TfoX/Sxy family protein</fullName>
    </submittedName>
</protein>
<dbReference type="SUPFAM" id="SSF159894">
    <property type="entry name" value="YgaC/TfoX-N like"/>
    <property type="match status" value="1"/>
</dbReference>
<name>A0AB33INW8_9BACT</name>
<organism evidence="1">
    <name type="scientific">Prevotella sp. GTC17253</name>
    <dbReference type="NCBI Taxonomy" id="3236793"/>
    <lineage>
        <taxon>Bacteria</taxon>
        <taxon>Pseudomonadati</taxon>
        <taxon>Bacteroidota</taxon>
        <taxon>Bacteroidia</taxon>
        <taxon>Bacteroidales</taxon>
        <taxon>Prevotellaceae</taxon>
        <taxon>Prevotella</taxon>
    </lineage>
</organism>
<reference evidence="1" key="1">
    <citation type="submission" date="2024-07" db="EMBL/GenBank/DDBJ databases">
        <title>Complete genome sequence of Prevotella sp. YM-2024 GTC17253.</title>
        <authorList>
            <person name="Hayashi M."/>
            <person name="Muto Y."/>
            <person name="Tanaka K."/>
            <person name="Niwa H."/>
        </authorList>
    </citation>
    <scope>NUCLEOTIDE SEQUENCE</scope>
    <source>
        <strain evidence="1">GTC17253</strain>
    </source>
</reference>
<gene>
    <name evidence="1" type="ORF">GTC17253_12470</name>
</gene>
<sequence length="107" mass="12115">MACTLDFIDFVCMQIAPVGDIRARKMFGDYIIYANDKPVITACDNVAYIKILPEIEHLMHDAERGFPYEGAKEHYILDVGNTNHAVAVVSILEKCLPFPKSKKKKKQ</sequence>
<proteinExistence type="predicted"/>
<dbReference type="EMBL" id="AP035785">
    <property type="protein sequence ID" value="BFO71281.1"/>
    <property type="molecule type" value="Genomic_DNA"/>
</dbReference>
<dbReference type="AlphaFoldDB" id="A0AB33INW8"/>
<accession>A0AB33INW8</accession>